<dbReference type="AlphaFoldDB" id="A0A098E8L0"/>
<evidence type="ECO:0000256" key="3">
    <source>
        <dbReference type="ARBA" id="ARBA00022448"/>
    </source>
</evidence>
<protein>
    <submittedName>
        <fullName evidence="9">Putative ABC transporter permease protein</fullName>
    </submittedName>
</protein>
<evidence type="ECO:0000256" key="8">
    <source>
        <dbReference type="SAM" id="Phobius"/>
    </source>
</evidence>
<keyword evidence="6 8" id="KW-1133">Transmembrane helix</keyword>
<accession>A0A098E8L0</accession>
<proteinExistence type="inferred from homology"/>
<keyword evidence="7 8" id="KW-0472">Membrane</keyword>
<organism evidence="9">
    <name type="scientific">groundwater metagenome</name>
    <dbReference type="NCBI Taxonomy" id="717931"/>
    <lineage>
        <taxon>unclassified sequences</taxon>
        <taxon>metagenomes</taxon>
        <taxon>ecological metagenomes</taxon>
    </lineage>
</organism>
<dbReference type="Gene3D" id="1.10.3470.10">
    <property type="entry name" value="ABC transporter involved in vitamin B12 uptake, BtuC"/>
    <property type="match status" value="1"/>
</dbReference>
<dbReference type="Pfam" id="PF01032">
    <property type="entry name" value="FecCD"/>
    <property type="match status" value="1"/>
</dbReference>
<dbReference type="SUPFAM" id="SSF81345">
    <property type="entry name" value="ABC transporter involved in vitamin B12 uptake, BtuC"/>
    <property type="match status" value="1"/>
</dbReference>
<dbReference type="GO" id="GO:0005886">
    <property type="term" value="C:plasma membrane"/>
    <property type="evidence" value="ECO:0007669"/>
    <property type="project" value="UniProtKB-SubCell"/>
</dbReference>
<dbReference type="InterPro" id="IPR000522">
    <property type="entry name" value="ABC_transptr_permease_BtuC"/>
</dbReference>
<feature type="transmembrane region" description="Helical" evidence="8">
    <location>
        <begin position="61"/>
        <end position="82"/>
    </location>
</feature>
<dbReference type="PANTHER" id="PTHR30472">
    <property type="entry name" value="FERRIC ENTEROBACTIN TRANSPORT SYSTEM PERMEASE PROTEIN"/>
    <property type="match status" value="1"/>
</dbReference>
<comment type="subcellular location">
    <subcellularLocation>
        <location evidence="1">Cell membrane</location>
        <topology evidence="1">Multi-pass membrane protein</topology>
    </subcellularLocation>
</comment>
<evidence type="ECO:0000256" key="7">
    <source>
        <dbReference type="ARBA" id="ARBA00023136"/>
    </source>
</evidence>
<dbReference type="FunFam" id="1.10.3470.10:FF:000001">
    <property type="entry name" value="Vitamin B12 ABC transporter permease BtuC"/>
    <property type="match status" value="1"/>
</dbReference>
<feature type="transmembrane region" description="Helical" evidence="8">
    <location>
        <begin position="154"/>
        <end position="175"/>
    </location>
</feature>
<feature type="transmembrane region" description="Helical" evidence="8">
    <location>
        <begin position="245"/>
        <end position="278"/>
    </location>
</feature>
<name>A0A098E8L0_9ZZZZ</name>
<feature type="transmembrane region" description="Helical" evidence="8">
    <location>
        <begin position="119"/>
        <end position="142"/>
    </location>
</feature>
<evidence type="ECO:0000256" key="6">
    <source>
        <dbReference type="ARBA" id="ARBA00022989"/>
    </source>
</evidence>
<keyword evidence="4" id="KW-1003">Cell membrane</keyword>
<dbReference type="GO" id="GO:0022857">
    <property type="term" value="F:transmembrane transporter activity"/>
    <property type="evidence" value="ECO:0007669"/>
    <property type="project" value="InterPro"/>
</dbReference>
<dbReference type="EMBL" id="CCXY01000134">
    <property type="protein sequence ID" value="CEG12363.1"/>
    <property type="molecule type" value="Genomic_DNA"/>
</dbReference>
<evidence type="ECO:0000256" key="5">
    <source>
        <dbReference type="ARBA" id="ARBA00022692"/>
    </source>
</evidence>
<reference evidence="9" key="1">
    <citation type="submission" date="2014-09" db="EMBL/GenBank/DDBJ databases">
        <authorList>
            <person name="Probst J Alexander"/>
        </authorList>
    </citation>
    <scope>NUCLEOTIDE SEQUENCE</scope>
</reference>
<feature type="transmembrane region" description="Helical" evidence="8">
    <location>
        <begin position="284"/>
        <end position="304"/>
    </location>
</feature>
<feature type="transmembrane region" description="Helical" evidence="8">
    <location>
        <begin position="311"/>
        <end position="331"/>
    </location>
</feature>
<feature type="transmembrane region" description="Helical" evidence="8">
    <location>
        <begin position="195"/>
        <end position="217"/>
    </location>
</feature>
<evidence type="ECO:0000256" key="2">
    <source>
        <dbReference type="ARBA" id="ARBA00007935"/>
    </source>
</evidence>
<evidence type="ECO:0000256" key="1">
    <source>
        <dbReference type="ARBA" id="ARBA00004651"/>
    </source>
</evidence>
<evidence type="ECO:0000256" key="4">
    <source>
        <dbReference type="ARBA" id="ARBA00022475"/>
    </source>
</evidence>
<gene>
    <name evidence="9" type="ORF">MSIBF_A2190004</name>
</gene>
<sequence>MKNISIFTSAIVLIFILVLAALISLSVGAAEYSIEKVWNILTGHGNDTENFIIFNIRLPRIIADILVGISLALSGVVLQAIFRNPLVEPYLLGISGGAAFGVLLAIFAGIFFYVDFLFFGFSSVSVFAFSGGIFGVLITYYVARVRNTTPTLTLLLSGIIVGTLFSALIMIMMTLTESEKLHGILSWLFGSFAHITWNDVQILFPIVIVCALSFYFFSRDMNAILFGEEEAKHLGIDTENLKKILILLATLLTSVAVSVAGIIGFVGLVIPHIVRIVFGPNHKILIPFSAISGGIFMLVCDTLARTIVMPIEIPVGAITAMVGAPLFMYLLRKKKYEYFT</sequence>
<dbReference type="PANTHER" id="PTHR30472:SF25">
    <property type="entry name" value="ABC TRANSPORTER PERMEASE PROTEIN MJ0876-RELATED"/>
    <property type="match status" value="1"/>
</dbReference>
<feature type="transmembrane region" description="Helical" evidence="8">
    <location>
        <begin position="89"/>
        <end position="113"/>
    </location>
</feature>
<evidence type="ECO:0000313" key="9">
    <source>
        <dbReference type="EMBL" id="CEG12363.1"/>
    </source>
</evidence>
<keyword evidence="5 8" id="KW-0812">Transmembrane</keyword>
<comment type="similarity">
    <text evidence="2">Belongs to the binding-protein-dependent transport system permease family. FecCD subfamily.</text>
</comment>
<dbReference type="InterPro" id="IPR037294">
    <property type="entry name" value="ABC_BtuC-like"/>
</dbReference>
<dbReference type="CDD" id="cd06550">
    <property type="entry name" value="TM_ABC_iron-siderophores_like"/>
    <property type="match status" value="1"/>
</dbReference>
<keyword evidence="3" id="KW-0813">Transport</keyword>